<gene>
    <name evidence="1" type="ORF">tloyanaT_13230</name>
</gene>
<name>A0ABQ6HF04_9GAMM</name>
<dbReference type="EMBL" id="BSSV01000002">
    <property type="protein sequence ID" value="GLX85071.1"/>
    <property type="molecule type" value="Genomic_DNA"/>
</dbReference>
<dbReference type="RefSeq" id="WP_284296822.1">
    <property type="nucleotide sequence ID" value="NZ_BSSV01000002.1"/>
</dbReference>
<organism evidence="1 2">
    <name type="scientific">Thalassotalea loyana</name>
    <dbReference type="NCBI Taxonomy" id="280483"/>
    <lineage>
        <taxon>Bacteria</taxon>
        <taxon>Pseudomonadati</taxon>
        <taxon>Pseudomonadota</taxon>
        <taxon>Gammaproteobacteria</taxon>
        <taxon>Alteromonadales</taxon>
        <taxon>Colwelliaceae</taxon>
        <taxon>Thalassotalea</taxon>
    </lineage>
</organism>
<sequence>MKAGDVFNNFTVLGEVARPSSNGLAYFRCKCVCGTIREVRKDNLGKVKGCGCQRKVYKKRMPKLIVSPRNRKASVPAKKRELSTREKIENILFERELNDSFKTI</sequence>
<keyword evidence="2" id="KW-1185">Reference proteome</keyword>
<reference evidence="1 2" key="1">
    <citation type="submission" date="2023-03" db="EMBL/GenBank/DDBJ databases">
        <title>Thalassotalea loyana LMG 22536T draft genome sequence.</title>
        <authorList>
            <person name="Sawabe T."/>
        </authorList>
    </citation>
    <scope>NUCLEOTIDE SEQUENCE [LARGE SCALE GENOMIC DNA]</scope>
    <source>
        <strain evidence="1 2">LMG 22536</strain>
    </source>
</reference>
<comment type="caution">
    <text evidence="1">The sequence shown here is derived from an EMBL/GenBank/DDBJ whole genome shotgun (WGS) entry which is preliminary data.</text>
</comment>
<accession>A0ABQ6HF04</accession>
<evidence type="ECO:0000313" key="1">
    <source>
        <dbReference type="EMBL" id="GLX85071.1"/>
    </source>
</evidence>
<proteinExistence type="predicted"/>
<evidence type="ECO:0000313" key="2">
    <source>
        <dbReference type="Proteomes" id="UP001157134"/>
    </source>
</evidence>
<dbReference type="Proteomes" id="UP001157134">
    <property type="component" value="Unassembled WGS sequence"/>
</dbReference>
<protein>
    <submittedName>
        <fullName evidence="1">Uncharacterized protein</fullName>
    </submittedName>
</protein>